<comment type="function">
    <text evidence="1">Involved in DNA recombination.</text>
</comment>
<dbReference type="InterPro" id="IPR003798">
    <property type="entry name" value="DNA_recombination_RmuC"/>
</dbReference>
<protein>
    <submittedName>
        <fullName evidence="6">DNA recombination protein RmuC</fullName>
    </submittedName>
</protein>
<evidence type="ECO:0000256" key="4">
    <source>
        <dbReference type="ARBA" id="ARBA00023172"/>
    </source>
</evidence>
<proteinExistence type="inferred from homology"/>
<keyword evidence="5" id="KW-0812">Transmembrane</keyword>
<comment type="caution">
    <text evidence="6">The sequence shown here is derived from an EMBL/GenBank/DDBJ whole genome shotgun (WGS) entry which is preliminary data.</text>
</comment>
<evidence type="ECO:0000256" key="1">
    <source>
        <dbReference type="ARBA" id="ARBA00003416"/>
    </source>
</evidence>
<accession>A0ABV8ASH1</accession>
<keyword evidence="5" id="KW-0472">Membrane</keyword>
<evidence type="ECO:0000256" key="3">
    <source>
        <dbReference type="ARBA" id="ARBA00023054"/>
    </source>
</evidence>
<sequence>MPTDILLYFVLFLQLALIIFIFVRGNSRRSEDTLRQELAGFRKEISDQMEQVRESFAKGLTAQFSLVFESLDRAANNQNEALKDFGRLFQENIKEFNALQKERFTDLTASQKELLSSTELRLEKIRETVDEKLQKTLEARLGQSFEMVSKQLQAVQKGLGEMQSLAHGVGDLKKVLSNVKSRGVLGEYQLQAILENVLSPEQYEVNALIGTHSRDRVEFAIKMPGDQFPVLLPIDAKFPQEPYLRLVDAYELGDLAGIATYRQELFQAIRKSAMDIRQKYVHPPHSTDFGILFLPMESLYAEALREPGFVQKIQQEHQVIITGPTTLSALLNSLQMGFKTLAIQKRSSEVWQILGAVKGEFSKFGELLEKTQKKLNEANTELDKLVGTRTRVIQRKLKDVEEMSGDEGSKLLDS</sequence>
<evidence type="ECO:0000313" key="6">
    <source>
        <dbReference type="EMBL" id="MFC3880982.1"/>
    </source>
</evidence>
<evidence type="ECO:0000256" key="5">
    <source>
        <dbReference type="SAM" id="Phobius"/>
    </source>
</evidence>
<dbReference type="PANTHER" id="PTHR30563">
    <property type="entry name" value="DNA RECOMBINATION PROTEIN RMUC"/>
    <property type="match status" value="1"/>
</dbReference>
<gene>
    <name evidence="6" type="ORF">ACFOSV_12370</name>
</gene>
<keyword evidence="5" id="KW-1133">Transmembrane helix</keyword>
<evidence type="ECO:0000256" key="2">
    <source>
        <dbReference type="ARBA" id="ARBA00009840"/>
    </source>
</evidence>
<feature type="transmembrane region" description="Helical" evidence="5">
    <location>
        <begin position="6"/>
        <end position="23"/>
    </location>
</feature>
<keyword evidence="7" id="KW-1185">Reference proteome</keyword>
<name>A0ABV8ASH1_9BACT</name>
<organism evidence="6 7">
    <name type="scientific">Algoriphagus namhaensis</name>
    <dbReference type="NCBI Taxonomy" id="915353"/>
    <lineage>
        <taxon>Bacteria</taxon>
        <taxon>Pseudomonadati</taxon>
        <taxon>Bacteroidota</taxon>
        <taxon>Cytophagia</taxon>
        <taxon>Cytophagales</taxon>
        <taxon>Cyclobacteriaceae</taxon>
        <taxon>Algoriphagus</taxon>
    </lineage>
</organism>
<dbReference type="Proteomes" id="UP001595805">
    <property type="component" value="Unassembled WGS sequence"/>
</dbReference>
<dbReference type="PANTHER" id="PTHR30563:SF0">
    <property type="entry name" value="DNA RECOMBINATION PROTEIN RMUC"/>
    <property type="match status" value="1"/>
</dbReference>
<dbReference type="EMBL" id="JBHRZS010000007">
    <property type="protein sequence ID" value="MFC3880982.1"/>
    <property type="molecule type" value="Genomic_DNA"/>
</dbReference>
<comment type="similarity">
    <text evidence="2">Belongs to the RmuC family.</text>
</comment>
<dbReference type="RefSeq" id="WP_377906326.1">
    <property type="nucleotide sequence ID" value="NZ_JBHRZS010000007.1"/>
</dbReference>
<evidence type="ECO:0000313" key="7">
    <source>
        <dbReference type="Proteomes" id="UP001595805"/>
    </source>
</evidence>
<keyword evidence="3" id="KW-0175">Coiled coil</keyword>
<reference evidence="7" key="1">
    <citation type="journal article" date="2019" name="Int. J. Syst. Evol. Microbiol.">
        <title>The Global Catalogue of Microorganisms (GCM) 10K type strain sequencing project: providing services to taxonomists for standard genome sequencing and annotation.</title>
        <authorList>
            <consortium name="The Broad Institute Genomics Platform"/>
            <consortium name="The Broad Institute Genome Sequencing Center for Infectious Disease"/>
            <person name="Wu L."/>
            <person name="Ma J."/>
        </authorList>
    </citation>
    <scope>NUCLEOTIDE SEQUENCE [LARGE SCALE GENOMIC DNA]</scope>
    <source>
        <strain evidence="7">CCUG 60523</strain>
    </source>
</reference>
<dbReference type="Pfam" id="PF02646">
    <property type="entry name" value="RmuC"/>
    <property type="match status" value="1"/>
</dbReference>
<keyword evidence="4" id="KW-0233">DNA recombination</keyword>